<keyword evidence="1" id="KW-0175">Coiled coil</keyword>
<dbReference type="AlphaFoldDB" id="A0A9D4RJH7"/>
<evidence type="ECO:0000256" key="1">
    <source>
        <dbReference type="SAM" id="Coils"/>
    </source>
</evidence>
<evidence type="ECO:0000313" key="4">
    <source>
        <dbReference type="Proteomes" id="UP000828390"/>
    </source>
</evidence>
<feature type="compositionally biased region" description="Basic and acidic residues" evidence="2">
    <location>
        <begin position="273"/>
        <end position="283"/>
    </location>
</feature>
<evidence type="ECO:0000313" key="3">
    <source>
        <dbReference type="EMBL" id="KAH3869878.1"/>
    </source>
</evidence>
<comment type="caution">
    <text evidence="3">The sequence shown here is derived from an EMBL/GenBank/DDBJ whole genome shotgun (WGS) entry which is preliminary data.</text>
</comment>
<feature type="region of interest" description="Disordered" evidence="2">
    <location>
        <begin position="257"/>
        <end position="297"/>
    </location>
</feature>
<feature type="coiled-coil region" evidence="1">
    <location>
        <begin position="32"/>
        <end position="188"/>
    </location>
</feature>
<protein>
    <submittedName>
        <fullName evidence="3">Uncharacterized protein</fullName>
    </submittedName>
</protein>
<reference evidence="3" key="1">
    <citation type="journal article" date="2019" name="bioRxiv">
        <title>The Genome of the Zebra Mussel, Dreissena polymorpha: A Resource for Invasive Species Research.</title>
        <authorList>
            <person name="McCartney M.A."/>
            <person name="Auch B."/>
            <person name="Kono T."/>
            <person name="Mallez S."/>
            <person name="Zhang Y."/>
            <person name="Obille A."/>
            <person name="Becker A."/>
            <person name="Abrahante J.E."/>
            <person name="Garbe J."/>
            <person name="Badalamenti J.P."/>
            <person name="Herman A."/>
            <person name="Mangelson H."/>
            <person name="Liachko I."/>
            <person name="Sullivan S."/>
            <person name="Sone E.D."/>
            <person name="Koren S."/>
            <person name="Silverstein K.A.T."/>
            <person name="Beckman K.B."/>
            <person name="Gohl D.M."/>
        </authorList>
    </citation>
    <scope>NUCLEOTIDE SEQUENCE</scope>
    <source>
        <strain evidence="3">Duluth1</strain>
        <tissue evidence="3">Whole animal</tissue>
    </source>
</reference>
<name>A0A9D4RJH7_DREPO</name>
<evidence type="ECO:0000256" key="2">
    <source>
        <dbReference type="SAM" id="MobiDB-lite"/>
    </source>
</evidence>
<dbReference type="EMBL" id="JAIWYP010000002">
    <property type="protein sequence ID" value="KAH3869878.1"/>
    <property type="molecule type" value="Genomic_DNA"/>
</dbReference>
<proteinExistence type="predicted"/>
<accession>A0A9D4RJH7</accession>
<sequence>MAAFGFSSTETLTDGSSYLQVEGRLVYETDDLRRLHKLNEKLNRELAKVKQQLELKCSWFYKEEDKLKMKNRRQLKQKENEFRELKQTIDQKVKEKEKMQKQLDEYRCELIAKDIALEENRKRIETLEERLQQLETELANVKKKKRIPSSDTNYQEQQKELKQTREQLEMLKAKVNELYEKLHDKDERIAGTVYEMNEKVGKLEGLVSDLKMDNIQVNKKLDEVLGLLQPPYKEAEVLGLLQSSSKEPQVLGVLQSSSKEPDVMGLLPPIAKEPQKSKQEDQTIRTSPIKMWKPIHR</sequence>
<organism evidence="3 4">
    <name type="scientific">Dreissena polymorpha</name>
    <name type="common">Zebra mussel</name>
    <name type="synonym">Mytilus polymorpha</name>
    <dbReference type="NCBI Taxonomy" id="45954"/>
    <lineage>
        <taxon>Eukaryota</taxon>
        <taxon>Metazoa</taxon>
        <taxon>Spiralia</taxon>
        <taxon>Lophotrochozoa</taxon>
        <taxon>Mollusca</taxon>
        <taxon>Bivalvia</taxon>
        <taxon>Autobranchia</taxon>
        <taxon>Heteroconchia</taxon>
        <taxon>Euheterodonta</taxon>
        <taxon>Imparidentia</taxon>
        <taxon>Neoheterodontei</taxon>
        <taxon>Myida</taxon>
        <taxon>Dreissenoidea</taxon>
        <taxon>Dreissenidae</taxon>
        <taxon>Dreissena</taxon>
    </lineage>
</organism>
<keyword evidence="4" id="KW-1185">Reference proteome</keyword>
<dbReference type="Proteomes" id="UP000828390">
    <property type="component" value="Unassembled WGS sequence"/>
</dbReference>
<gene>
    <name evidence="3" type="ORF">DPMN_033051</name>
</gene>
<reference evidence="3" key="2">
    <citation type="submission" date="2020-11" db="EMBL/GenBank/DDBJ databases">
        <authorList>
            <person name="McCartney M.A."/>
            <person name="Auch B."/>
            <person name="Kono T."/>
            <person name="Mallez S."/>
            <person name="Becker A."/>
            <person name="Gohl D.M."/>
            <person name="Silverstein K.A.T."/>
            <person name="Koren S."/>
            <person name="Bechman K.B."/>
            <person name="Herman A."/>
            <person name="Abrahante J.E."/>
            <person name="Garbe J."/>
        </authorList>
    </citation>
    <scope>NUCLEOTIDE SEQUENCE</scope>
    <source>
        <strain evidence="3">Duluth1</strain>
        <tissue evidence="3">Whole animal</tissue>
    </source>
</reference>
<dbReference type="Gene3D" id="1.10.287.1490">
    <property type="match status" value="1"/>
</dbReference>